<keyword evidence="2" id="KW-0472">Membrane</keyword>
<feature type="compositionally biased region" description="Polar residues" evidence="1">
    <location>
        <begin position="1152"/>
        <end position="1168"/>
    </location>
</feature>
<name>A0A9W8CQV6_9FUNG</name>
<evidence type="ECO:0000313" key="4">
    <source>
        <dbReference type="Proteomes" id="UP001149813"/>
    </source>
</evidence>
<accession>A0A9W8CQV6</accession>
<feature type="region of interest" description="Disordered" evidence="1">
    <location>
        <begin position="660"/>
        <end position="784"/>
    </location>
</feature>
<keyword evidence="4" id="KW-1185">Reference proteome</keyword>
<feature type="transmembrane region" description="Helical" evidence="2">
    <location>
        <begin position="1245"/>
        <end position="1267"/>
    </location>
</feature>
<keyword evidence="2" id="KW-0812">Transmembrane</keyword>
<feature type="region of interest" description="Disordered" evidence="1">
    <location>
        <begin position="1090"/>
        <end position="1183"/>
    </location>
</feature>
<feature type="compositionally biased region" description="Basic and acidic residues" evidence="1">
    <location>
        <begin position="1327"/>
        <end position="1336"/>
    </location>
</feature>
<dbReference type="OrthoDB" id="5572844at2759"/>
<comment type="caution">
    <text evidence="3">The sequence shown here is derived from an EMBL/GenBank/DDBJ whole genome shotgun (WGS) entry which is preliminary data.</text>
</comment>
<dbReference type="PANTHER" id="PTHR28027">
    <property type="entry name" value="TRANSCRIPTIONAL REGULATOR MIT1"/>
    <property type="match status" value="1"/>
</dbReference>
<dbReference type="SUPFAM" id="SSF50494">
    <property type="entry name" value="Trypsin-like serine proteases"/>
    <property type="match status" value="1"/>
</dbReference>
<keyword evidence="2" id="KW-1133">Transmembrane helix</keyword>
<dbReference type="Pfam" id="PF09729">
    <property type="entry name" value="Gti1_Pac2"/>
    <property type="match status" value="1"/>
</dbReference>
<feature type="region of interest" description="Disordered" evidence="1">
    <location>
        <begin position="1302"/>
        <end position="1336"/>
    </location>
</feature>
<sequence length="1336" mass="142150">MGSTRMETYYGFVSTSEDALALFEACRLGYKQRVPRRLSDDERGAIRSGSVFVWEETESGMKRWTDGRSWSPSRVQGCFLTYHEWQGRRRAQRHPSYHTMHGFNMPMNIQGMPGQPFPMGIARYGHFIGGPTKAGSTQVQYGFPKENGMLKKALSIRTTDGMKLHIIAYYSKEDHAMRRLLTPTSDPNFPRLAVPPNLYPDMSPEAMYGAGHTIHNPSMTSEPDYMGPATADPANLQAYEESMAGRRSGGGQEMSGIVGGDSNSIRDMILDGHPRSAHPISTMAMDISSDMQHPGMRSPPASASAANTSHHYPQHPYMHRRPSSPSAHLHMPSISATPLRDSAAKAKAAAAAAAASASAMDEEADAVDVISAGLNKTRVQSLVMGSDAPIPSSLLAVASRPAPEKPEMRMHPSHPMSAPSSSGTRPSSNSFSGERMARGYRGHQASNQQSMMSYERPLGLSTSSSSAPASSITRPSGAPANLTLPIEPHGQNYRNHQIIVSEATAMQARSAFEFGGNGNGAGANGGAADMDHISATRSSSISSGTAGYPGGSMADHSNVDEMAELPPMPNTAVPVSNASRGSRYLGLGGPLGLSGINVRRSNTMRSVTTAAVMVNNGSGSGTSKLPLLLSPINLPQIPNDTPTTAYSSISLAGISRDVKEGPRRLPSISASLQPESPPETACTPGGLGIYNAGISSSRGSSSSLLPSPMPTPRQSISRGFDGTNGISSLSQRQPQPQQQRSHANSLSILASAADRAQVRHVSSSHRSTNHPYLRNGKRGPSMRSVSLKQSEDILAAASFATGNHTSGSLNRRAINTSTFQNLPGGLLFKNGKQTSCEVALISMKAGVVTASCFDYSGGTTVSGSTKYQVYLYNGTPNSAPIISTLSTSDIHLHPNYNPSTLENNLAVIEFNKQTTDTFKGYIVDGKYRVPSSAYLRRSFNTDTNTWNTPLLSQMVDNPDECADFSGLYVTNDNNLLCTAYSTPSIENSDCSVPYGALYTEGDNGMVAIAGMFTFSSVQGTSLCPGGAPMYTYMTAMWNLSELATSVLGYPVNIMRNYMAETQTGTTVVSQNAPTVINMSGKKIITGDVYSQESSSSSSQSNSDSNSQAATTSASTSQVSSTNSNDNNNDGNDANTANNSANNVSNGEMVEGTPSSNNVSTDGAKTTGQSDALSDLGSDGDDEKDISLSEELAAITATGGTIDEDTYNSILAELSHSGLNNQNSTLSEQQQEQSRGSDEKLSRTQVIIVSVVVPLITLLVGFIAFLVYRAWRSGKFRGRWDPEAEANHHRNAIFDLGGIELDGTPPPYHRHSGGSSTLELNGNRSGRRASDEKVEKD</sequence>
<dbReference type="EMBL" id="JANBOJ010000251">
    <property type="protein sequence ID" value="KAJ1720508.1"/>
    <property type="molecule type" value="Genomic_DNA"/>
</dbReference>
<feature type="compositionally biased region" description="Low complexity" evidence="1">
    <location>
        <begin position="461"/>
        <end position="476"/>
    </location>
</feature>
<feature type="region of interest" description="Disordered" evidence="1">
    <location>
        <begin position="291"/>
        <end position="333"/>
    </location>
</feature>
<dbReference type="Proteomes" id="UP001149813">
    <property type="component" value="Unassembled WGS sequence"/>
</dbReference>
<feature type="compositionally biased region" description="Polar residues" evidence="1">
    <location>
        <begin position="1312"/>
        <end position="1323"/>
    </location>
</feature>
<evidence type="ECO:0000256" key="2">
    <source>
        <dbReference type="SAM" id="Phobius"/>
    </source>
</evidence>
<dbReference type="InterPro" id="IPR018608">
    <property type="entry name" value="Gti1/Pac2"/>
</dbReference>
<feature type="region of interest" description="Disordered" evidence="1">
    <location>
        <begin position="399"/>
        <end position="435"/>
    </location>
</feature>
<organism evidence="3 4">
    <name type="scientific">Coemansia erecta</name>
    <dbReference type="NCBI Taxonomy" id="147472"/>
    <lineage>
        <taxon>Eukaryota</taxon>
        <taxon>Fungi</taxon>
        <taxon>Fungi incertae sedis</taxon>
        <taxon>Zoopagomycota</taxon>
        <taxon>Kickxellomycotina</taxon>
        <taxon>Kickxellomycetes</taxon>
        <taxon>Kickxellales</taxon>
        <taxon>Kickxellaceae</taxon>
        <taxon>Coemansia</taxon>
    </lineage>
</organism>
<reference evidence="3" key="1">
    <citation type="submission" date="2022-07" db="EMBL/GenBank/DDBJ databases">
        <title>Phylogenomic reconstructions and comparative analyses of Kickxellomycotina fungi.</title>
        <authorList>
            <person name="Reynolds N.K."/>
            <person name="Stajich J.E."/>
            <person name="Barry K."/>
            <person name="Grigoriev I.V."/>
            <person name="Crous P."/>
            <person name="Smith M.E."/>
        </authorList>
    </citation>
    <scope>NUCLEOTIDE SEQUENCE</scope>
    <source>
        <strain evidence="3">NBRC 32514</strain>
    </source>
</reference>
<feature type="compositionally biased region" description="Low complexity" evidence="1">
    <location>
        <begin position="730"/>
        <end position="741"/>
    </location>
</feature>
<feature type="compositionally biased region" description="Polar residues" evidence="1">
    <location>
        <begin position="760"/>
        <end position="770"/>
    </location>
</feature>
<feature type="region of interest" description="Disordered" evidence="1">
    <location>
        <begin position="456"/>
        <end position="481"/>
    </location>
</feature>
<proteinExistence type="predicted"/>
<feature type="compositionally biased region" description="Low complexity" evidence="1">
    <location>
        <begin position="413"/>
        <end position="432"/>
    </location>
</feature>
<feature type="compositionally biased region" description="Low complexity" evidence="1">
    <location>
        <begin position="695"/>
        <end position="706"/>
    </location>
</feature>
<feature type="compositionally biased region" description="Low complexity" evidence="1">
    <location>
        <begin position="1090"/>
        <end position="1147"/>
    </location>
</feature>
<dbReference type="InterPro" id="IPR009003">
    <property type="entry name" value="Peptidase_S1_PA"/>
</dbReference>
<feature type="region of interest" description="Disordered" evidence="1">
    <location>
        <begin position="1220"/>
        <end position="1239"/>
    </location>
</feature>
<evidence type="ECO:0000256" key="1">
    <source>
        <dbReference type="SAM" id="MobiDB-lite"/>
    </source>
</evidence>
<feature type="compositionally biased region" description="Polar residues" evidence="1">
    <location>
        <begin position="1220"/>
        <end position="1233"/>
    </location>
</feature>
<dbReference type="GO" id="GO:0003677">
    <property type="term" value="F:DNA binding"/>
    <property type="evidence" value="ECO:0007669"/>
    <property type="project" value="TreeGrafter"/>
</dbReference>
<protein>
    <submittedName>
        <fullName evidence="3">Gluconate transport-inducing protein</fullName>
    </submittedName>
</protein>
<dbReference type="InterPro" id="IPR043504">
    <property type="entry name" value="Peptidase_S1_PA_chymotrypsin"/>
</dbReference>
<gene>
    <name evidence="3" type="primary">PTH2_1</name>
    <name evidence="3" type="ORF">LPJ53_004870</name>
</gene>
<dbReference type="PANTHER" id="PTHR28027:SF1">
    <property type="entry name" value="CAMP INDEPENDENT REGULATORY PROTEIN (AFU_ORTHOLOGUE AFUA_3G09640)"/>
    <property type="match status" value="1"/>
</dbReference>
<evidence type="ECO:0000313" key="3">
    <source>
        <dbReference type="EMBL" id="KAJ1720508.1"/>
    </source>
</evidence>
<dbReference type="Gene3D" id="2.40.10.10">
    <property type="entry name" value="Trypsin-like serine proteases"/>
    <property type="match status" value="1"/>
</dbReference>